<dbReference type="AlphaFoldDB" id="A0A1G2CKF1"/>
<organism evidence="2 3">
    <name type="scientific">Candidatus Liptonbacteria bacterium RIFCSPLOWO2_01_FULL_45_15</name>
    <dbReference type="NCBI Taxonomy" id="1798649"/>
    <lineage>
        <taxon>Bacteria</taxon>
        <taxon>Candidatus Liptoniibacteriota</taxon>
    </lineage>
</organism>
<proteinExistence type="predicted"/>
<evidence type="ECO:0000313" key="3">
    <source>
        <dbReference type="Proteomes" id="UP000176287"/>
    </source>
</evidence>
<sequence>MASLGTMLYLVARSLPRVGEEVSDKKSFLDRLSSSEIPERIDTTFNVFLLKYLRKLKVVLLKVDNFITEKLKKISSDGNLKHFGKLTSKPKIDLKDINGDSTPKSDEKNPSSESN</sequence>
<dbReference type="Proteomes" id="UP000176287">
    <property type="component" value="Unassembled WGS sequence"/>
</dbReference>
<evidence type="ECO:0000313" key="2">
    <source>
        <dbReference type="EMBL" id="OGZ00898.1"/>
    </source>
</evidence>
<gene>
    <name evidence="2" type="ORF">A3B13_03870</name>
</gene>
<evidence type="ECO:0000256" key="1">
    <source>
        <dbReference type="SAM" id="MobiDB-lite"/>
    </source>
</evidence>
<feature type="region of interest" description="Disordered" evidence="1">
    <location>
        <begin position="92"/>
        <end position="115"/>
    </location>
</feature>
<accession>A0A1G2CKF1</accession>
<dbReference type="STRING" id="1798649.A3B13_03870"/>
<protein>
    <submittedName>
        <fullName evidence="2">Uncharacterized protein</fullName>
    </submittedName>
</protein>
<comment type="caution">
    <text evidence="2">The sequence shown here is derived from an EMBL/GenBank/DDBJ whole genome shotgun (WGS) entry which is preliminary data.</text>
</comment>
<reference evidence="2 3" key="1">
    <citation type="journal article" date="2016" name="Nat. Commun.">
        <title>Thousands of microbial genomes shed light on interconnected biogeochemical processes in an aquifer system.</title>
        <authorList>
            <person name="Anantharaman K."/>
            <person name="Brown C.T."/>
            <person name="Hug L.A."/>
            <person name="Sharon I."/>
            <person name="Castelle C.J."/>
            <person name="Probst A.J."/>
            <person name="Thomas B.C."/>
            <person name="Singh A."/>
            <person name="Wilkins M.J."/>
            <person name="Karaoz U."/>
            <person name="Brodie E.L."/>
            <person name="Williams K.H."/>
            <person name="Hubbard S.S."/>
            <person name="Banfield J.F."/>
        </authorList>
    </citation>
    <scope>NUCLEOTIDE SEQUENCE [LARGE SCALE GENOMIC DNA]</scope>
</reference>
<dbReference type="EMBL" id="MHKZ01000011">
    <property type="protein sequence ID" value="OGZ00898.1"/>
    <property type="molecule type" value="Genomic_DNA"/>
</dbReference>
<name>A0A1G2CKF1_9BACT</name>